<evidence type="ECO:0000256" key="1">
    <source>
        <dbReference type="SAM" id="SignalP"/>
    </source>
</evidence>
<protein>
    <recommendedName>
        <fullName evidence="4">DUF5045 domain-containing protein</fullName>
    </recommendedName>
</protein>
<evidence type="ECO:0000313" key="2">
    <source>
        <dbReference type="EMBL" id="SIS95848.1"/>
    </source>
</evidence>
<keyword evidence="1" id="KW-0732">Signal</keyword>
<organism evidence="2 3">
    <name type="scientific">Kaistella chaponensis</name>
    <dbReference type="NCBI Taxonomy" id="713588"/>
    <lineage>
        <taxon>Bacteria</taxon>
        <taxon>Pseudomonadati</taxon>
        <taxon>Bacteroidota</taxon>
        <taxon>Flavobacteriia</taxon>
        <taxon>Flavobacteriales</taxon>
        <taxon>Weeksellaceae</taxon>
        <taxon>Chryseobacterium group</taxon>
        <taxon>Kaistella</taxon>
    </lineage>
</organism>
<reference evidence="3" key="1">
    <citation type="submission" date="2017-01" db="EMBL/GenBank/DDBJ databases">
        <authorList>
            <person name="Varghese N."/>
            <person name="Submissions S."/>
        </authorList>
    </citation>
    <scope>NUCLEOTIDE SEQUENCE [LARGE SCALE GENOMIC DNA]</scope>
    <source>
        <strain evidence="3">DSM 23145</strain>
    </source>
</reference>
<dbReference type="AlphaFoldDB" id="A0A1N7NC49"/>
<evidence type="ECO:0008006" key="4">
    <source>
        <dbReference type="Google" id="ProtNLM"/>
    </source>
</evidence>
<evidence type="ECO:0000313" key="3">
    <source>
        <dbReference type="Proteomes" id="UP000185839"/>
    </source>
</evidence>
<dbReference type="OrthoDB" id="1265092at2"/>
<feature type="signal peptide" evidence="1">
    <location>
        <begin position="1"/>
        <end position="24"/>
    </location>
</feature>
<proteinExistence type="predicted"/>
<dbReference type="EMBL" id="FTOI01000013">
    <property type="protein sequence ID" value="SIS95848.1"/>
    <property type="molecule type" value="Genomic_DNA"/>
</dbReference>
<keyword evidence="3" id="KW-1185">Reference proteome</keyword>
<accession>A0A1N7NC49</accession>
<feature type="chain" id="PRO_5013360627" description="DUF5045 domain-containing protein" evidence="1">
    <location>
        <begin position="25"/>
        <end position="274"/>
    </location>
</feature>
<dbReference type="STRING" id="713588.SAMN05421789_11356"/>
<dbReference type="RefSeq" id="WP_084566518.1">
    <property type="nucleotide sequence ID" value="NZ_FTOI01000013.1"/>
</dbReference>
<dbReference type="Proteomes" id="UP000185839">
    <property type="component" value="Unassembled WGS sequence"/>
</dbReference>
<sequence length="274" mass="32324">MMKKKFIKTFLLALFSCTTVGVFGQVKKLNDPSIVAHNKRMVFESWGDFRPYPKYFLGVQTNFAYATVWGWLAPARNRDYKDGADIRPLKSTGLEVQRLVELELQRKEAEKIKIQVDTLYTRNVQDLAHWTSATVAADPLWLLYYKKMLKPLNDFAEKPQNYIQWQLKDDKTYQNMLANGGIAHLEKQLALLKDQYKNSRTMDMPRGKRFLMYHETLIGWRNFKNQLRAFDQKNNLFLDYKKLLTMSKTKLGTDWNSVDVQIAQKIMIEYHNKF</sequence>
<name>A0A1N7NC49_9FLAO</name>
<gene>
    <name evidence="2" type="ORF">SAMN05421789_11356</name>
</gene>